<evidence type="ECO:0000313" key="3">
    <source>
        <dbReference type="Proteomes" id="UP000506160"/>
    </source>
</evidence>
<proteinExistence type="predicted"/>
<dbReference type="RefSeq" id="WP_133459433.1">
    <property type="nucleotide sequence ID" value="NZ_AWGA01000119.1"/>
</dbReference>
<gene>
    <name evidence="2" type="ORF">O970_09355</name>
</gene>
<dbReference type="InterPro" id="IPR050570">
    <property type="entry name" value="Cell_wall_metabolism_enzyme"/>
</dbReference>
<sequence length="261" mass="29610">MAKVAEAQRANSNQSPVNANTPILSNLSMDGKAWFIHPVAMIDYFNENSPEIIFPLKTKPINNFDMRFGKNFNWTKNNNQTMFGWNRSGGKRKHAGRDLYTEPETEIVAICDGVVLDVSPFYCKTHQITIKHKTNSGRQFIIRYGEVDKKSIKVEVGDVLKQGTVLAKTGLLLEELEPGEKSNYTQIIKVNGIEQKFKPVLVINGKIIYMLHLEYYSGANGLDLKKPLTNRSNLPYQRRADLIDPLELLKEGYQSTFGIEL</sequence>
<name>A0AB94IA94_9GAMM</name>
<keyword evidence="3" id="KW-1185">Reference proteome</keyword>
<reference evidence="2 3" key="1">
    <citation type="journal article" date="2014" name="Appl. Environ. Microbiol.">
        <title>Genomic features of a bumble bee symbiont reflect its host environment.</title>
        <authorList>
            <person name="Martinson V.G."/>
            <person name="Magoc T."/>
            <person name="Koch H."/>
            <person name="Salzberg S.L."/>
            <person name="Moran N.A."/>
        </authorList>
    </citation>
    <scope>NUCLEOTIDE SEQUENCE [LARGE SCALE GENOMIC DNA]</scope>
    <source>
        <strain evidence="2 3">Bimp</strain>
    </source>
</reference>
<dbReference type="InterPro" id="IPR016047">
    <property type="entry name" value="M23ase_b-sheet_dom"/>
</dbReference>
<comment type="caution">
    <text evidence="2">The sequence shown here is derived from an EMBL/GenBank/DDBJ whole genome shotgun (WGS) entry which is preliminary data.</text>
</comment>
<feature type="domain" description="M23ase beta-sheet core" evidence="1">
    <location>
        <begin position="93"/>
        <end position="170"/>
    </location>
</feature>
<dbReference type="SUPFAM" id="SSF51261">
    <property type="entry name" value="Duplicated hybrid motif"/>
    <property type="match status" value="1"/>
</dbReference>
<dbReference type="InterPro" id="IPR011055">
    <property type="entry name" value="Dup_hybrid_motif"/>
</dbReference>
<dbReference type="CDD" id="cd12797">
    <property type="entry name" value="M23_peptidase"/>
    <property type="match status" value="1"/>
</dbReference>
<dbReference type="PANTHER" id="PTHR21666:SF270">
    <property type="entry name" value="MUREIN HYDROLASE ACTIVATOR ENVC"/>
    <property type="match status" value="1"/>
</dbReference>
<accession>A0AB94IA94</accession>
<dbReference type="GO" id="GO:0004222">
    <property type="term" value="F:metalloendopeptidase activity"/>
    <property type="evidence" value="ECO:0007669"/>
    <property type="project" value="TreeGrafter"/>
</dbReference>
<evidence type="ECO:0000259" key="1">
    <source>
        <dbReference type="Pfam" id="PF01551"/>
    </source>
</evidence>
<dbReference type="Proteomes" id="UP000506160">
    <property type="component" value="Unassembled WGS sequence"/>
</dbReference>
<protein>
    <submittedName>
        <fullName evidence="2">M23 family metallopeptidase</fullName>
    </submittedName>
</protein>
<organism evidence="2 3">
    <name type="scientific">Candidatus Schmidhempelia bombi str. Bimp</name>
    <dbReference type="NCBI Taxonomy" id="1387197"/>
    <lineage>
        <taxon>Bacteria</taxon>
        <taxon>Pseudomonadati</taxon>
        <taxon>Pseudomonadota</taxon>
        <taxon>Gammaproteobacteria</taxon>
        <taxon>Orbales</taxon>
        <taxon>Orbaceae</taxon>
        <taxon>Candidatus Schmidhempelia</taxon>
    </lineage>
</organism>
<dbReference type="AlphaFoldDB" id="A0AB94IA94"/>
<evidence type="ECO:0000313" key="2">
    <source>
        <dbReference type="EMBL" id="TEA26301.1"/>
    </source>
</evidence>
<dbReference type="Pfam" id="PF01551">
    <property type="entry name" value="Peptidase_M23"/>
    <property type="match status" value="1"/>
</dbReference>
<dbReference type="Gene3D" id="2.70.70.10">
    <property type="entry name" value="Glucose Permease (Domain IIA)"/>
    <property type="match status" value="1"/>
</dbReference>
<dbReference type="EMBL" id="AWGA01000119">
    <property type="protein sequence ID" value="TEA26301.1"/>
    <property type="molecule type" value="Genomic_DNA"/>
</dbReference>
<dbReference type="PANTHER" id="PTHR21666">
    <property type="entry name" value="PEPTIDASE-RELATED"/>
    <property type="match status" value="1"/>
</dbReference>